<evidence type="ECO:0000256" key="1">
    <source>
        <dbReference type="SAM" id="MobiDB-lite"/>
    </source>
</evidence>
<name>A0A2J6Q642_9HELO</name>
<gene>
    <name evidence="2" type="ORF">NA56DRAFT_645545</name>
</gene>
<keyword evidence="3" id="KW-1185">Reference proteome</keyword>
<reference evidence="2 3" key="1">
    <citation type="submission" date="2016-05" db="EMBL/GenBank/DDBJ databases">
        <title>A degradative enzymes factory behind the ericoid mycorrhizal symbiosis.</title>
        <authorList>
            <consortium name="DOE Joint Genome Institute"/>
            <person name="Martino E."/>
            <person name="Morin E."/>
            <person name="Grelet G."/>
            <person name="Kuo A."/>
            <person name="Kohler A."/>
            <person name="Daghino S."/>
            <person name="Barry K."/>
            <person name="Choi C."/>
            <person name="Cichocki N."/>
            <person name="Clum A."/>
            <person name="Copeland A."/>
            <person name="Hainaut M."/>
            <person name="Haridas S."/>
            <person name="Labutti K."/>
            <person name="Lindquist E."/>
            <person name="Lipzen A."/>
            <person name="Khouja H.-R."/>
            <person name="Murat C."/>
            <person name="Ohm R."/>
            <person name="Olson A."/>
            <person name="Spatafora J."/>
            <person name="Veneault-Fourrey C."/>
            <person name="Henrissat B."/>
            <person name="Grigoriev I."/>
            <person name="Martin F."/>
            <person name="Perotto S."/>
        </authorList>
    </citation>
    <scope>NUCLEOTIDE SEQUENCE [LARGE SCALE GENOMIC DNA]</scope>
    <source>
        <strain evidence="2 3">UAMH 7357</strain>
    </source>
</reference>
<accession>A0A2J6Q642</accession>
<feature type="compositionally biased region" description="Polar residues" evidence="1">
    <location>
        <begin position="22"/>
        <end position="32"/>
    </location>
</feature>
<dbReference type="Proteomes" id="UP000235672">
    <property type="component" value="Unassembled WGS sequence"/>
</dbReference>
<dbReference type="AlphaFoldDB" id="A0A2J6Q642"/>
<dbReference type="OrthoDB" id="3540935at2759"/>
<dbReference type="EMBL" id="KZ613480">
    <property type="protein sequence ID" value="PMD21748.1"/>
    <property type="molecule type" value="Genomic_DNA"/>
</dbReference>
<organism evidence="2 3">
    <name type="scientific">Hyaloscypha hepaticicola</name>
    <dbReference type="NCBI Taxonomy" id="2082293"/>
    <lineage>
        <taxon>Eukaryota</taxon>
        <taxon>Fungi</taxon>
        <taxon>Dikarya</taxon>
        <taxon>Ascomycota</taxon>
        <taxon>Pezizomycotina</taxon>
        <taxon>Leotiomycetes</taxon>
        <taxon>Helotiales</taxon>
        <taxon>Hyaloscyphaceae</taxon>
        <taxon>Hyaloscypha</taxon>
    </lineage>
</organism>
<feature type="compositionally biased region" description="Polar residues" evidence="1">
    <location>
        <begin position="47"/>
        <end position="79"/>
    </location>
</feature>
<evidence type="ECO:0000313" key="2">
    <source>
        <dbReference type="EMBL" id="PMD21748.1"/>
    </source>
</evidence>
<proteinExistence type="predicted"/>
<feature type="region of interest" description="Disordered" evidence="1">
    <location>
        <begin position="1"/>
        <end position="79"/>
    </location>
</feature>
<protein>
    <submittedName>
        <fullName evidence="2">Uncharacterized protein</fullName>
    </submittedName>
</protein>
<evidence type="ECO:0000313" key="3">
    <source>
        <dbReference type="Proteomes" id="UP000235672"/>
    </source>
</evidence>
<sequence length="194" mass="21134">MSSRSRAPKNDHRNSKKHTERNASPSSKQEISVSGPRSPPSHKQRTESSSSKHPTDSTAAQTSSSRVSYPSNATSTSGVITDVSGQFTQMETDLLEVSAWTHISLHQSPPHSQTSNTSYPSYNSAQTSTTCLYHASMMDSDYEAAWYGSGHGFAPLERWLDEHVGEGGALALQLGLELCRDCTCIEVQDRLVSD</sequence>